<protein>
    <submittedName>
        <fullName evidence="1">Uncharacterized protein</fullName>
    </submittedName>
</protein>
<dbReference type="EMBL" id="MTSL01000137">
    <property type="protein sequence ID" value="PJF18176.1"/>
    <property type="molecule type" value="Genomic_DNA"/>
</dbReference>
<sequence length="287" mass="34049">MLPEMFTLLLKYFLDEQAIHNFYVQGDEIRAAIAMTALRQTNNYRRMDLKLVGVDIPTNPMEMFDHFYPLSEARTDLPFYGLLATLLTEFCDPERLYRLLSVGRRYLTPFSMRLLFHKYSQVSRLQSWFPQRARLPLRASHERYLRSGVLRLYQYREKMVPSERLADLLLHGGHSGSLPLNWSFDRSIVHTWRWPRVVEVVAYWPYLLAENERMDLAWLFGNEEMDWKTFLNRISSIEGPQVAMEVHVVLSNLRIPEHFSLREVRRLVDMNPINCETTMDDGERAGW</sequence>
<keyword evidence="2" id="KW-1185">Reference proteome</keyword>
<organism evidence="1 2">
    <name type="scientific">Paramicrosporidium saccamoebae</name>
    <dbReference type="NCBI Taxonomy" id="1246581"/>
    <lineage>
        <taxon>Eukaryota</taxon>
        <taxon>Fungi</taxon>
        <taxon>Fungi incertae sedis</taxon>
        <taxon>Cryptomycota</taxon>
        <taxon>Cryptomycota incertae sedis</taxon>
        <taxon>Paramicrosporidium</taxon>
    </lineage>
</organism>
<evidence type="ECO:0000313" key="2">
    <source>
        <dbReference type="Proteomes" id="UP000240830"/>
    </source>
</evidence>
<proteinExistence type="predicted"/>
<dbReference type="AlphaFoldDB" id="A0A2H9TKB1"/>
<dbReference type="Proteomes" id="UP000240830">
    <property type="component" value="Unassembled WGS sequence"/>
</dbReference>
<comment type="caution">
    <text evidence="1">The sequence shown here is derived from an EMBL/GenBank/DDBJ whole genome shotgun (WGS) entry which is preliminary data.</text>
</comment>
<evidence type="ECO:0000313" key="1">
    <source>
        <dbReference type="EMBL" id="PJF18176.1"/>
    </source>
</evidence>
<gene>
    <name evidence="1" type="ORF">PSACC_02015</name>
</gene>
<reference evidence="1 2" key="1">
    <citation type="submission" date="2016-10" db="EMBL/GenBank/DDBJ databases">
        <title>The genome of Paramicrosporidium saccamoebae is the missing link in understanding Cryptomycota and Microsporidia evolution.</title>
        <authorList>
            <person name="Quandt C.A."/>
            <person name="Beaudet D."/>
            <person name="Corsaro D."/>
            <person name="Michel R."/>
            <person name="Corradi N."/>
            <person name="James T."/>
        </authorList>
    </citation>
    <scope>NUCLEOTIDE SEQUENCE [LARGE SCALE GENOMIC DNA]</scope>
    <source>
        <strain evidence="1 2">KSL3</strain>
    </source>
</reference>
<name>A0A2H9TKB1_9FUNG</name>
<accession>A0A2H9TKB1</accession>